<evidence type="ECO:0000256" key="3">
    <source>
        <dbReference type="ARBA" id="ARBA00022692"/>
    </source>
</evidence>
<dbReference type="PANTHER" id="PTHR34949">
    <property type="entry name" value="OS05G0443700 PROTEIN"/>
    <property type="match status" value="1"/>
</dbReference>
<evidence type="ECO:0000256" key="8">
    <source>
        <dbReference type="ARBA" id="ARBA00037801"/>
    </source>
</evidence>
<proteinExistence type="inferred from homology"/>
<evidence type="ECO:0000259" key="10">
    <source>
        <dbReference type="Pfam" id="PF09177"/>
    </source>
</evidence>
<evidence type="ECO:0000256" key="5">
    <source>
        <dbReference type="ARBA" id="ARBA00022989"/>
    </source>
</evidence>
<evidence type="ECO:0000256" key="1">
    <source>
        <dbReference type="ARBA" id="ARBA00009063"/>
    </source>
</evidence>
<evidence type="ECO:0000256" key="6">
    <source>
        <dbReference type="ARBA" id="ARBA00023034"/>
    </source>
</evidence>
<keyword evidence="12" id="KW-1185">Reference proteome</keyword>
<keyword evidence="7 9" id="KW-0472">Membrane</keyword>
<dbReference type="AlphaFoldDB" id="A0AAN7LK25"/>
<keyword evidence="4" id="KW-0653">Protein transport</keyword>
<accession>A0AAN7LK25</accession>
<dbReference type="EMBL" id="JAXQNO010000016">
    <property type="protein sequence ID" value="KAK4782515.1"/>
    <property type="molecule type" value="Genomic_DNA"/>
</dbReference>
<sequence>MASTFDRWEKDPFFSAAEEIQESADRMQSTYRTWVHAKSDTANEWNLEELRRDLHTVAGTTKWQLEEFERAAKSSYVKESTDDAKDRHRDFIVAIEDQVSRVQDSLCESSSSEDKHNPSWMRLNEGESEELALFLTGLPAPNEIPQKKDRGLPPAGAKNVFHSSEKPYEHRRTASANANIDAWKIAISENSPWQLDLSNGHPPLPPRKIPSLSSFLNSMDPSPSQSKLLKNAFRKLKAIDPNQESGPASQCLLPQEKKDTNACYERSKSCLDSCDECYDKQLYGWHGALQRQLQRSKYQIQYSRPIQLTFSVLLLLLIAFIVLIVF</sequence>
<dbReference type="GO" id="GO:0048193">
    <property type="term" value="P:Golgi vesicle transport"/>
    <property type="evidence" value="ECO:0007669"/>
    <property type="project" value="InterPro"/>
</dbReference>
<dbReference type="FunFam" id="1.20.58.90:FF:000004">
    <property type="entry name" value="Syntaxin 10"/>
    <property type="match status" value="1"/>
</dbReference>
<feature type="domain" description="Syntaxin 6/10/61 N-terminal" evidence="10">
    <location>
        <begin position="11"/>
        <end position="102"/>
    </location>
</feature>
<evidence type="ECO:0000256" key="2">
    <source>
        <dbReference type="ARBA" id="ARBA00022448"/>
    </source>
</evidence>
<comment type="subcellular location">
    <subcellularLocation>
        <location evidence="8">Golgi apparatus</location>
        <location evidence="8">trans-Golgi network membrane</location>
        <topology evidence="8">Single-pass type IV membrane protein</topology>
    </subcellularLocation>
</comment>
<gene>
    <name evidence="11" type="ORF">SAY86_016617</name>
</gene>
<evidence type="ECO:0000256" key="9">
    <source>
        <dbReference type="SAM" id="Phobius"/>
    </source>
</evidence>
<dbReference type="Pfam" id="PF09177">
    <property type="entry name" value="STX6_10_61_N"/>
    <property type="match status" value="1"/>
</dbReference>
<dbReference type="Proteomes" id="UP001346149">
    <property type="component" value="Unassembled WGS sequence"/>
</dbReference>
<evidence type="ECO:0000256" key="7">
    <source>
        <dbReference type="ARBA" id="ARBA00023136"/>
    </source>
</evidence>
<organism evidence="11 12">
    <name type="scientific">Trapa natans</name>
    <name type="common">Water chestnut</name>
    <dbReference type="NCBI Taxonomy" id="22666"/>
    <lineage>
        <taxon>Eukaryota</taxon>
        <taxon>Viridiplantae</taxon>
        <taxon>Streptophyta</taxon>
        <taxon>Embryophyta</taxon>
        <taxon>Tracheophyta</taxon>
        <taxon>Spermatophyta</taxon>
        <taxon>Magnoliopsida</taxon>
        <taxon>eudicotyledons</taxon>
        <taxon>Gunneridae</taxon>
        <taxon>Pentapetalae</taxon>
        <taxon>rosids</taxon>
        <taxon>malvids</taxon>
        <taxon>Myrtales</taxon>
        <taxon>Lythraceae</taxon>
        <taxon>Trapa</taxon>
    </lineage>
</organism>
<keyword evidence="6" id="KW-0333">Golgi apparatus</keyword>
<reference evidence="11 12" key="1">
    <citation type="journal article" date="2023" name="Hortic Res">
        <title>Pangenome of water caltrop reveals structural variations and asymmetric subgenome divergence after allopolyploidization.</title>
        <authorList>
            <person name="Zhang X."/>
            <person name="Chen Y."/>
            <person name="Wang L."/>
            <person name="Yuan Y."/>
            <person name="Fang M."/>
            <person name="Shi L."/>
            <person name="Lu R."/>
            <person name="Comes H.P."/>
            <person name="Ma Y."/>
            <person name="Chen Y."/>
            <person name="Huang G."/>
            <person name="Zhou Y."/>
            <person name="Zheng Z."/>
            <person name="Qiu Y."/>
        </authorList>
    </citation>
    <scope>NUCLEOTIDE SEQUENCE [LARGE SCALE GENOMIC DNA]</scope>
    <source>
        <strain evidence="11">F231</strain>
    </source>
</reference>
<keyword evidence="3 9" id="KW-0812">Transmembrane</keyword>
<evidence type="ECO:0000313" key="12">
    <source>
        <dbReference type="Proteomes" id="UP001346149"/>
    </source>
</evidence>
<dbReference type="PANTHER" id="PTHR34949:SF6">
    <property type="entry name" value="EXPRESSED PROTEIN"/>
    <property type="match status" value="1"/>
</dbReference>
<dbReference type="GO" id="GO:0016020">
    <property type="term" value="C:membrane"/>
    <property type="evidence" value="ECO:0007669"/>
    <property type="project" value="InterPro"/>
</dbReference>
<dbReference type="GO" id="GO:0015031">
    <property type="term" value="P:protein transport"/>
    <property type="evidence" value="ECO:0007669"/>
    <property type="project" value="UniProtKB-KW"/>
</dbReference>
<evidence type="ECO:0000256" key="4">
    <source>
        <dbReference type="ARBA" id="ARBA00022927"/>
    </source>
</evidence>
<evidence type="ECO:0000313" key="11">
    <source>
        <dbReference type="EMBL" id="KAK4782515.1"/>
    </source>
</evidence>
<feature type="transmembrane region" description="Helical" evidence="9">
    <location>
        <begin position="305"/>
        <end position="325"/>
    </location>
</feature>
<dbReference type="Gene3D" id="1.20.58.90">
    <property type="match status" value="1"/>
</dbReference>
<dbReference type="SUPFAM" id="SSF47661">
    <property type="entry name" value="t-snare proteins"/>
    <property type="match status" value="1"/>
</dbReference>
<name>A0AAN7LK25_TRANT</name>
<keyword evidence="5 9" id="KW-1133">Transmembrane helix</keyword>
<dbReference type="InterPro" id="IPR015260">
    <property type="entry name" value="Syntaxin-6/10/61_N"/>
</dbReference>
<protein>
    <recommendedName>
        <fullName evidence="10">Syntaxin 6/10/61 N-terminal domain-containing protein</fullName>
    </recommendedName>
</protein>
<keyword evidence="2" id="KW-0813">Transport</keyword>
<dbReference type="InterPro" id="IPR010989">
    <property type="entry name" value="SNARE"/>
</dbReference>
<comment type="caution">
    <text evidence="11">The sequence shown here is derived from an EMBL/GenBank/DDBJ whole genome shotgun (WGS) entry which is preliminary data.</text>
</comment>
<dbReference type="CDD" id="cd21442">
    <property type="entry name" value="SNARE_NTD_STX6-like"/>
    <property type="match status" value="1"/>
</dbReference>
<comment type="similarity">
    <text evidence="1">Belongs to the syntaxin family.</text>
</comment>
<dbReference type="GO" id="GO:0005794">
    <property type="term" value="C:Golgi apparatus"/>
    <property type="evidence" value="ECO:0007669"/>
    <property type="project" value="UniProtKB-SubCell"/>
</dbReference>